<keyword evidence="4" id="KW-0677">Repeat</keyword>
<keyword evidence="6" id="KW-0862">Zinc</keyword>
<dbReference type="Pfam" id="PF02137">
    <property type="entry name" value="A_deamin"/>
    <property type="match status" value="1"/>
</dbReference>
<evidence type="ECO:0000256" key="2">
    <source>
        <dbReference type="ARBA" id="ARBA00010194"/>
    </source>
</evidence>
<evidence type="ECO:0000256" key="7">
    <source>
        <dbReference type="ARBA" id="ARBA00023015"/>
    </source>
</evidence>
<dbReference type="GO" id="GO:0004000">
    <property type="term" value="F:adenosine deaminase activity"/>
    <property type="evidence" value="ECO:0007669"/>
    <property type="project" value="InterPro"/>
</dbReference>
<accession>A0A0D8Y544</accession>
<reference evidence="12 13" key="1">
    <citation type="submission" date="2013-11" db="EMBL/GenBank/DDBJ databases">
        <title>Draft genome of the bovine lungworm Dictyocaulus viviparus.</title>
        <authorList>
            <person name="Mitreva M."/>
        </authorList>
    </citation>
    <scope>NUCLEOTIDE SEQUENCE [LARGE SCALE GENOMIC DNA]</scope>
    <source>
        <strain evidence="12 13">HannoverDv2000</strain>
    </source>
</reference>
<evidence type="ECO:0000256" key="5">
    <source>
        <dbReference type="ARBA" id="ARBA00022771"/>
    </source>
</evidence>
<evidence type="ECO:0000259" key="11">
    <source>
        <dbReference type="PROSITE" id="PS50141"/>
    </source>
</evidence>
<dbReference type="PANTHER" id="PTHR10816">
    <property type="entry name" value="MYELIN TRANSCRIPTION FACTOR 1-RELATED"/>
    <property type="match status" value="1"/>
</dbReference>
<sequence length="656" mass="72154">MHPILLHSIFFGSSAPVSDTSLTHALFGRLELPKRPFNLESIKNNIVLSTSPSHVWTRDMEHVEMLNSESGRTNKGSPSRLCKAAIFEAFLKLAPEVMKCSTYMEAKQKALTYNEAKTLLYKQMDDAGFGRWQTKPAKFVDFSLDSFDNLNYHHSRSVYTFVGDVNCGHRCRLCPSVVDERHAAARCANHAHFQPYAPPHLTSYLLLRCIPSERTAQLHDFMNMAGVFSNNGFCGPDFLLSLVSSLATRNPITPDVELVDSHSDGSNTPDDVTSNVSTTQTDSAPPAKRRRKPEAKDIVRVINDCTQNENVECQTEGHHDVHDAENVHSETQGHEQMVKCNERTRDFVENIVSPSKVEPEILCMSIDGRIATKSTKNDIVESPPKTPVTACLPPSGSNSPSICTPTMSSPNMNWSSRREGKLACPTPGCDGSGHQTGLYTHHRSLSGCPRRPDKSTIQMLALQQDTVLRCTTPGCTGKGHVNSNRTSHRSLSGCPIAYQQKLSRKGVKVPPRVRSPHNHEDSPLDLTLRNLEQQHLPTLPLMSQTMMETLVQLTASTAAVRAVNEMPPSPPAKASSPVAAVAVPVTSSIMTTVHPMSLTETTSPITNVTTTESLLQPDSLLPLKTSMLSYPQSMFNQQMLAQLFLAQLQSPKGTFV</sequence>
<reference evidence="13" key="2">
    <citation type="journal article" date="2016" name="Sci. Rep.">
        <title>Dictyocaulus viviparus genome, variome and transcriptome elucidate lungworm biology and support future intervention.</title>
        <authorList>
            <person name="McNulty S.N."/>
            <person name="Strube C."/>
            <person name="Rosa B.A."/>
            <person name="Martin J.C."/>
            <person name="Tyagi R."/>
            <person name="Choi Y.J."/>
            <person name="Wang Q."/>
            <person name="Hallsworth Pepin K."/>
            <person name="Zhang X."/>
            <person name="Ozersky P."/>
            <person name="Wilson R.K."/>
            <person name="Sternberg P.W."/>
            <person name="Gasser R.B."/>
            <person name="Mitreva M."/>
        </authorList>
    </citation>
    <scope>NUCLEOTIDE SEQUENCE [LARGE SCALE GENOMIC DNA]</scope>
    <source>
        <strain evidence="13">HannoverDv2000</strain>
    </source>
</reference>
<keyword evidence="7" id="KW-0805">Transcription regulation</keyword>
<dbReference type="InterPro" id="IPR036060">
    <property type="entry name" value="Znf_C2H2C_sf"/>
</dbReference>
<evidence type="ECO:0000256" key="3">
    <source>
        <dbReference type="ARBA" id="ARBA00022723"/>
    </source>
</evidence>
<evidence type="ECO:0000256" key="6">
    <source>
        <dbReference type="ARBA" id="ARBA00022833"/>
    </source>
</evidence>
<dbReference type="SUPFAM" id="SSF103637">
    <property type="entry name" value="CCHHC domain"/>
    <property type="match status" value="2"/>
</dbReference>
<dbReference type="GO" id="GO:0006396">
    <property type="term" value="P:RNA processing"/>
    <property type="evidence" value="ECO:0007669"/>
    <property type="project" value="InterPro"/>
</dbReference>
<dbReference type="EMBL" id="KN716176">
    <property type="protein sequence ID" value="KJH51840.1"/>
    <property type="molecule type" value="Genomic_DNA"/>
</dbReference>
<keyword evidence="5" id="KW-0863">Zinc-finger</keyword>
<keyword evidence="9" id="KW-0539">Nucleus</keyword>
<evidence type="ECO:0000256" key="1">
    <source>
        <dbReference type="ARBA" id="ARBA00004123"/>
    </source>
</evidence>
<protein>
    <submittedName>
        <fullName evidence="12">Zinc finger, C2HC type</fullName>
    </submittedName>
</protein>
<evidence type="ECO:0000256" key="9">
    <source>
        <dbReference type="ARBA" id="ARBA00023242"/>
    </source>
</evidence>
<gene>
    <name evidence="12" type="ORF">DICVIV_02031</name>
</gene>
<dbReference type="GO" id="GO:0007399">
    <property type="term" value="P:nervous system development"/>
    <property type="evidence" value="ECO:0007669"/>
    <property type="project" value="UniProtKB-KW"/>
</dbReference>
<evidence type="ECO:0000256" key="8">
    <source>
        <dbReference type="ARBA" id="ARBA00023163"/>
    </source>
</evidence>
<organism evidence="12 13">
    <name type="scientific">Dictyocaulus viviparus</name>
    <name type="common">Bovine lungworm</name>
    <dbReference type="NCBI Taxonomy" id="29172"/>
    <lineage>
        <taxon>Eukaryota</taxon>
        <taxon>Metazoa</taxon>
        <taxon>Ecdysozoa</taxon>
        <taxon>Nematoda</taxon>
        <taxon>Chromadorea</taxon>
        <taxon>Rhabditida</taxon>
        <taxon>Rhabditina</taxon>
        <taxon>Rhabditomorpha</taxon>
        <taxon>Strongyloidea</taxon>
        <taxon>Metastrongylidae</taxon>
        <taxon>Dictyocaulus</taxon>
    </lineage>
</organism>
<dbReference type="InterPro" id="IPR002466">
    <property type="entry name" value="A_deamin"/>
</dbReference>
<evidence type="ECO:0000313" key="13">
    <source>
        <dbReference type="Proteomes" id="UP000053766"/>
    </source>
</evidence>
<dbReference type="AlphaFoldDB" id="A0A0D8Y544"/>
<name>A0A0D8Y544_DICVI</name>
<evidence type="ECO:0000313" key="12">
    <source>
        <dbReference type="EMBL" id="KJH51840.1"/>
    </source>
</evidence>
<feature type="compositionally biased region" description="Polar residues" evidence="10">
    <location>
        <begin position="264"/>
        <end position="283"/>
    </location>
</feature>
<dbReference type="FunFam" id="4.10.320.30:FF:000001">
    <property type="entry name" value="Myelin transcription factor 1-like, a"/>
    <property type="match status" value="2"/>
</dbReference>
<dbReference type="GO" id="GO:0003723">
    <property type="term" value="F:RNA binding"/>
    <property type="evidence" value="ECO:0007669"/>
    <property type="project" value="InterPro"/>
</dbReference>
<feature type="region of interest" description="Disordered" evidence="10">
    <location>
        <begin position="502"/>
        <end position="523"/>
    </location>
</feature>
<dbReference type="OrthoDB" id="10069059at2759"/>
<dbReference type="STRING" id="29172.A0A0D8Y544"/>
<dbReference type="InterPro" id="IPR002515">
    <property type="entry name" value="Znf_C2H2C"/>
</dbReference>
<dbReference type="PROSITE" id="PS51802">
    <property type="entry name" value="ZF_CCHHC"/>
    <property type="match status" value="2"/>
</dbReference>
<dbReference type="Pfam" id="PF01530">
    <property type="entry name" value="zf-C2HC"/>
    <property type="match status" value="2"/>
</dbReference>
<dbReference type="Gene3D" id="4.10.320.30">
    <property type="match status" value="2"/>
</dbReference>
<dbReference type="PANTHER" id="PTHR10816:SF15">
    <property type="entry name" value="MYELIN TRANSCRIPTION FACTOR 1-LIKE PROTEIN"/>
    <property type="match status" value="1"/>
</dbReference>
<keyword evidence="13" id="KW-1185">Reference proteome</keyword>
<dbReference type="GO" id="GO:0005634">
    <property type="term" value="C:nucleus"/>
    <property type="evidence" value="ECO:0007669"/>
    <property type="project" value="UniProtKB-SubCell"/>
</dbReference>
<comment type="subcellular location">
    <subcellularLocation>
        <location evidence="1">Nucleus</location>
    </subcellularLocation>
</comment>
<dbReference type="Proteomes" id="UP000053766">
    <property type="component" value="Unassembled WGS sequence"/>
</dbReference>
<proteinExistence type="inferred from homology"/>
<dbReference type="PROSITE" id="PS50141">
    <property type="entry name" value="A_DEAMIN_EDITASE"/>
    <property type="match status" value="1"/>
</dbReference>
<dbReference type="GO" id="GO:0006355">
    <property type="term" value="P:regulation of DNA-templated transcription"/>
    <property type="evidence" value="ECO:0007669"/>
    <property type="project" value="InterPro"/>
</dbReference>
<keyword evidence="8" id="KW-0804">Transcription</keyword>
<comment type="similarity">
    <text evidence="2">Belongs to the MYT1 family.</text>
</comment>
<feature type="region of interest" description="Disordered" evidence="10">
    <location>
        <begin position="376"/>
        <end position="402"/>
    </location>
</feature>
<keyword evidence="3" id="KW-0479">Metal-binding</keyword>
<evidence type="ECO:0000256" key="4">
    <source>
        <dbReference type="ARBA" id="ARBA00022737"/>
    </source>
</evidence>
<feature type="region of interest" description="Disordered" evidence="10">
    <location>
        <begin position="257"/>
        <end position="296"/>
    </location>
</feature>
<evidence type="ECO:0000256" key="10">
    <source>
        <dbReference type="SAM" id="MobiDB-lite"/>
    </source>
</evidence>
<feature type="domain" description="A to I editase" evidence="11">
    <location>
        <begin position="40"/>
        <end position="142"/>
    </location>
</feature>
<dbReference type="GO" id="GO:0008270">
    <property type="term" value="F:zinc ion binding"/>
    <property type="evidence" value="ECO:0007669"/>
    <property type="project" value="UniProtKB-KW"/>
</dbReference>